<dbReference type="Proteomes" id="UP001497482">
    <property type="component" value="Chromosome 18"/>
</dbReference>
<dbReference type="EMBL" id="OZ035840">
    <property type="protein sequence ID" value="CAL1587257.1"/>
    <property type="molecule type" value="Genomic_DNA"/>
</dbReference>
<proteinExistence type="predicted"/>
<sequence>MHLGLGQCSLENDTRWSTRGQDLETDHGDSHLSPLTSVQVREGRCGQVQMVQAEAGLWEWTLEPYKSPGLQLLWLCLCPPGSLLPPSGVPSCLLRVLPSASFWTSLLLWMFQQTLQGGLKPQTVAYGRMLPNRGVGHGVGVNPAVTGALGAVANRYNTKAMKAGLGRYTGAQLGVGGYRSLGGRSGLKPGYGAQGGYGASLGTGMMGPSLSNGHGLGLGLGQAGKRGYNGGLGTGLGGGLGGGLGTGLGAGYGAVPDGRSSEQE</sequence>
<evidence type="ECO:0000313" key="1">
    <source>
        <dbReference type="EMBL" id="CAL1587257.1"/>
    </source>
</evidence>
<organism evidence="1 2">
    <name type="scientific">Knipowitschia caucasica</name>
    <name type="common">Caucasian dwarf goby</name>
    <name type="synonym">Pomatoschistus caucasicus</name>
    <dbReference type="NCBI Taxonomy" id="637954"/>
    <lineage>
        <taxon>Eukaryota</taxon>
        <taxon>Metazoa</taxon>
        <taxon>Chordata</taxon>
        <taxon>Craniata</taxon>
        <taxon>Vertebrata</taxon>
        <taxon>Euteleostomi</taxon>
        <taxon>Actinopterygii</taxon>
        <taxon>Neopterygii</taxon>
        <taxon>Teleostei</taxon>
        <taxon>Neoteleostei</taxon>
        <taxon>Acanthomorphata</taxon>
        <taxon>Gobiaria</taxon>
        <taxon>Gobiiformes</taxon>
        <taxon>Gobioidei</taxon>
        <taxon>Gobiidae</taxon>
        <taxon>Gobiinae</taxon>
        <taxon>Knipowitschia</taxon>
    </lineage>
</organism>
<keyword evidence="2" id="KW-1185">Reference proteome</keyword>
<evidence type="ECO:0000313" key="2">
    <source>
        <dbReference type="Proteomes" id="UP001497482"/>
    </source>
</evidence>
<name>A0AAV2KGD3_KNICA</name>
<accession>A0AAV2KGD3</accession>
<dbReference type="AlphaFoldDB" id="A0AAV2KGD3"/>
<gene>
    <name evidence="1" type="ORF">KC01_LOCUS17225</name>
</gene>
<protein>
    <submittedName>
        <fullName evidence="1">Uncharacterized protein</fullName>
    </submittedName>
</protein>
<reference evidence="1 2" key="1">
    <citation type="submission" date="2024-04" db="EMBL/GenBank/DDBJ databases">
        <authorList>
            <person name="Waldvogel A.-M."/>
            <person name="Schoenle A."/>
        </authorList>
    </citation>
    <scope>NUCLEOTIDE SEQUENCE [LARGE SCALE GENOMIC DNA]</scope>
</reference>